<gene>
    <name evidence="1" type="ORF">MTR67_013864</name>
</gene>
<evidence type="ECO:0000313" key="2">
    <source>
        <dbReference type="Proteomes" id="UP001234989"/>
    </source>
</evidence>
<dbReference type="Proteomes" id="UP001234989">
    <property type="component" value="Chromosome 3"/>
</dbReference>
<reference evidence="1" key="1">
    <citation type="submission" date="2023-08" db="EMBL/GenBank/DDBJ databases">
        <title>A de novo genome assembly of Solanum verrucosum Schlechtendal, a Mexican diploid species geographically isolated from the other diploid A-genome species in potato relatives.</title>
        <authorList>
            <person name="Hosaka K."/>
        </authorList>
    </citation>
    <scope>NUCLEOTIDE SEQUENCE</scope>
    <source>
        <tissue evidence="1">Young leaves</tissue>
    </source>
</reference>
<dbReference type="AlphaFoldDB" id="A0AAF0QID6"/>
<accession>A0AAF0QID6</accession>
<evidence type="ECO:0000313" key="1">
    <source>
        <dbReference type="EMBL" id="WMV20479.1"/>
    </source>
</evidence>
<proteinExistence type="predicted"/>
<protein>
    <submittedName>
        <fullName evidence="1">Uncharacterized protein</fullName>
    </submittedName>
</protein>
<keyword evidence="2" id="KW-1185">Reference proteome</keyword>
<organism evidence="1 2">
    <name type="scientific">Solanum verrucosum</name>
    <dbReference type="NCBI Taxonomy" id="315347"/>
    <lineage>
        <taxon>Eukaryota</taxon>
        <taxon>Viridiplantae</taxon>
        <taxon>Streptophyta</taxon>
        <taxon>Embryophyta</taxon>
        <taxon>Tracheophyta</taxon>
        <taxon>Spermatophyta</taxon>
        <taxon>Magnoliopsida</taxon>
        <taxon>eudicotyledons</taxon>
        <taxon>Gunneridae</taxon>
        <taxon>Pentapetalae</taxon>
        <taxon>asterids</taxon>
        <taxon>lamiids</taxon>
        <taxon>Solanales</taxon>
        <taxon>Solanaceae</taxon>
        <taxon>Solanoideae</taxon>
        <taxon>Solaneae</taxon>
        <taxon>Solanum</taxon>
    </lineage>
</organism>
<name>A0AAF0QID6_SOLVR</name>
<dbReference type="EMBL" id="CP133614">
    <property type="protein sequence ID" value="WMV20479.1"/>
    <property type="molecule type" value="Genomic_DNA"/>
</dbReference>
<sequence>MAKYDRFHHSSLSDNLFLVQLIMVTTRDFEEEMPRTVIFEEELMGLIQRRWQSRLRSIR</sequence>